<dbReference type="Proteomes" id="UP000004030">
    <property type="component" value="Unassembled WGS sequence"/>
</dbReference>
<dbReference type="AlphaFoldDB" id="G6EKP5"/>
<dbReference type="EMBL" id="AGFM01000099">
    <property type="protein sequence ID" value="EHJ58126.1"/>
    <property type="molecule type" value="Genomic_DNA"/>
</dbReference>
<sequence length="37" mass="4213">MYPCIIWLDDRPVIIDAAAWCAGLSLMVGFIKHDQSY</sequence>
<gene>
    <name evidence="2" type="ORF">NSU_4916</name>
</gene>
<keyword evidence="3" id="KW-1185">Reference proteome</keyword>
<comment type="caution">
    <text evidence="2">The sequence shown here is derived from an EMBL/GenBank/DDBJ whole genome shotgun (WGS) entry which is preliminary data.</text>
</comment>
<protein>
    <submittedName>
        <fullName evidence="2">Uncharacterized protein</fullName>
    </submittedName>
</protein>
<proteinExistence type="predicted"/>
<keyword evidence="1" id="KW-0812">Transmembrane</keyword>
<keyword evidence="1" id="KW-1133">Transmembrane helix</keyword>
<name>G6EKP5_9SPHN</name>
<reference evidence="2 3" key="1">
    <citation type="journal article" date="2012" name="J. Bacteriol.">
        <title>Genome sequence of benzo(a)pyrene-degrading bacterium Novosphingobium pentaromativorans US6-1.</title>
        <authorList>
            <person name="Luo Y.R."/>
            <person name="Kang S.G."/>
            <person name="Kim S.J."/>
            <person name="Kim M.R."/>
            <person name="Li N."/>
            <person name="Lee J.H."/>
            <person name="Kwon K.K."/>
        </authorList>
    </citation>
    <scope>NUCLEOTIDE SEQUENCE [LARGE SCALE GENOMIC DNA]</scope>
    <source>
        <strain evidence="2 3">US6-1</strain>
    </source>
</reference>
<evidence type="ECO:0000256" key="1">
    <source>
        <dbReference type="SAM" id="Phobius"/>
    </source>
</evidence>
<feature type="transmembrane region" description="Helical" evidence="1">
    <location>
        <begin position="12"/>
        <end position="31"/>
    </location>
</feature>
<evidence type="ECO:0000313" key="3">
    <source>
        <dbReference type="Proteomes" id="UP000004030"/>
    </source>
</evidence>
<keyword evidence="1" id="KW-0472">Membrane</keyword>
<organism evidence="2 3">
    <name type="scientific">Novosphingobium pentaromativorans US6-1</name>
    <dbReference type="NCBI Taxonomy" id="1088721"/>
    <lineage>
        <taxon>Bacteria</taxon>
        <taxon>Pseudomonadati</taxon>
        <taxon>Pseudomonadota</taxon>
        <taxon>Alphaproteobacteria</taxon>
        <taxon>Sphingomonadales</taxon>
        <taxon>Sphingomonadaceae</taxon>
        <taxon>Novosphingobium</taxon>
    </lineage>
</organism>
<accession>G6EKP5</accession>
<evidence type="ECO:0000313" key="2">
    <source>
        <dbReference type="EMBL" id="EHJ58126.1"/>
    </source>
</evidence>